<feature type="region of interest" description="Disordered" evidence="2">
    <location>
        <begin position="280"/>
        <end position="306"/>
    </location>
</feature>
<dbReference type="RefSeq" id="XP_019913868.1">
    <property type="nucleotide sequence ID" value="XM_020058228.1"/>
</dbReference>
<dbReference type="SUPFAM" id="SSF54928">
    <property type="entry name" value="RNA-binding domain, RBD"/>
    <property type="match status" value="1"/>
</dbReference>
<protein>
    <recommendedName>
        <fullName evidence="3">RRM domain-containing protein</fullName>
    </recommendedName>
</protein>
<dbReference type="GO" id="GO:0003723">
    <property type="term" value="F:RNA binding"/>
    <property type="evidence" value="ECO:0007669"/>
    <property type="project" value="UniProtKB-UniRule"/>
</dbReference>
<accession>A0A1B1DWK4</accession>
<evidence type="ECO:0000256" key="1">
    <source>
        <dbReference type="PROSITE-ProRule" id="PRU00176"/>
    </source>
</evidence>
<dbReference type="Pfam" id="PF00076">
    <property type="entry name" value="RRM_1"/>
    <property type="match status" value="1"/>
</dbReference>
<dbReference type="InterPro" id="IPR012677">
    <property type="entry name" value="Nucleotide-bd_a/b_plait_sf"/>
</dbReference>
<dbReference type="VEuPathDB" id="PlasmoDB:PCOAH_00014190"/>
<dbReference type="GeneID" id="30908145"/>
<dbReference type="AlphaFoldDB" id="A0A1B1DWK4"/>
<dbReference type="InterPro" id="IPR035979">
    <property type="entry name" value="RBD_domain_sf"/>
</dbReference>
<sequence>MTENSCSIDYFVSNLPYDVTEEELKDFFKPACEVTHCRLKRTKLGIKSCHGYIRFGENLNDVEAYARRERLKGRQLCIELVENGKDDMTDDEEDDAIDATDGEGFPPWEQNQKDGQHPIKGSTKQQTDEQAKRRNKWNSKKGNEKIEIINKKGVITKQGHAILSNMHMYDVVLLVQKMQQLVRLSPQTAIKFLSNNKSICYSLIHALFLLGILNVEMNPLSEEDITRVKFHALKNKFQFLCVDGEEEDEVDTDAYPLGEQLCHRGGIGSHEVDWGNMDRGDAGGRGSDLGEVSNGENPPWGGPNYDYEQNGRRQLYERGGRINTVKMDTPSSLKHIRGKNLPVSNLKNASRGLYSTNQSTSYGVNHNSYAPFNHVDVPSDGGQSGYPADRDSAFGEVEREAVKGQMGRPNLHGTVGSAYHPRQQFSQLTLSMNNRRGGTSGYPLQGSYSNKYTMKGGKLKNKNKQINKQKSKQKNKTKNSANMMPLGNRAGSGNMFSSGGSRPLDYDSNSMQGNAHPYNYEEEFPSGRNTGLYGMRGVVDTKTEKETYYGNYYASDGVTGQHGEGADPLDTQINYSGEMSNVRVKSYEGNQTEGGVFQIGGQSTSSLYWRGISRKGNYQVDSETTQRDSYMSDHQGENAAEERHLELGKRLIQKINTSNNQRRGIKLIDRNDRNEQTKEENVIRIKNVDLYNEVEKTQEIYLSSSLKALLKKVNMSLKDIPYAEEDLVKEVINEKPILENILISKYADMVNWNRDQVLRVLSIRKSLKSRGYNINGVI</sequence>
<dbReference type="Proteomes" id="UP000092716">
    <property type="component" value="Chromosome 6"/>
</dbReference>
<name>A0A1B1DWK4_9APIC</name>
<dbReference type="Gene3D" id="3.30.70.330">
    <property type="match status" value="1"/>
</dbReference>
<keyword evidence="5" id="KW-1185">Reference proteome</keyword>
<dbReference type="InterPro" id="IPR000504">
    <property type="entry name" value="RRM_dom"/>
</dbReference>
<dbReference type="SMART" id="SM00360">
    <property type="entry name" value="RRM"/>
    <property type="match status" value="1"/>
</dbReference>
<dbReference type="EMBL" id="CP016244">
    <property type="protein sequence ID" value="ANQ07173.1"/>
    <property type="molecule type" value="Genomic_DNA"/>
</dbReference>
<feature type="compositionally biased region" description="Basic residues" evidence="2">
    <location>
        <begin position="457"/>
        <end position="477"/>
    </location>
</feature>
<evidence type="ECO:0000313" key="5">
    <source>
        <dbReference type="Proteomes" id="UP000092716"/>
    </source>
</evidence>
<dbReference type="Pfam" id="PF15861">
    <property type="entry name" value="partial_CstF"/>
    <property type="match status" value="1"/>
</dbReference>
<dbReference type="KEGG" id="pcot:PCOAH_00014190"/>
<dbReference type="InterPro" id="IPR031721">
    <property type="entry name" value="Partial_CstF"/>
</dbReference>
<dbReference type="PROSITE" id="PS50102">
    <property type="entry name" value="RRM"/>
    <property type="match status" value="1"/>
</dbReference>
<feature type="region of interest" description="Disordered" evidence="2">
    <location>
        <begin position="454"/>
        <end position="490"/>
    </location>
</feature>
<gene>
    <name evidence="4" type="ORF">PCOAH_00014190</name>
</gene>
<proteinExistence type="predicted"/>
<evidence type="ECO:0000259" key="3">
    <source>
        <dbReference type="PROSITE" id="PS50102"/>
    </source>
</evidence>
<evidence type="ECO:0000313" key="4">
    <source>
        <dbReference type="EMBL" id="ANQ07173.1"/>
    </source>
</evidence>
<feature type="compositionally biased region" description="Acidic residues" evidence="2">
    <location>
        <begin position="88"/>
        <end position="101"/>
    </location>
</feature>
<organism evidence="4 5">
    <name type="scientific">Plasmodium coatneyi</name>
    <dbReference type="NCBI Taxonomy" id="208452"/>
    <lineage>
        <taxon>Eukaryota</taxon>
        <taxon>Sar</taxon>
        <taxon>Alveolata</taxon>
        <taxon>Apicomplexa</taxon>
        <taxon>Aconoidasida</taxon>
        <taxon>Haemosporida</taxon>
        <taxon>Plasmodiidae</taxon>
        <taxon>Plasmodium</taxon>
    </lineage>
</organism>
<feature type="domain" description="RRM" evidence="3">
    <location>
        <begin position="8"/>
        <end position="83"/>
    </location>
</feature>
<evidence type="ECO:0000256" key="2">
    <source>
        <dbReference type="SAM" id="MobiDB-lite"/>
    </source>
</evidence>
<dbReference type="CDD" id="cd00590">
    <property type="entry name" value="RRM_SF"/>
    <property type="match status" value="1"/>
</dbReference>
<dbReference type="OrthoDB" id="1748655at2759"/>
<reference evidence="5" key="1">
    <citation type="submission" date="2016-06" db="EMBL/GenBank/DDBJ databases">
        <title>First high quality genome sequence of Plasmodium coatneyi using continuous long reads from single molecule, real-time sequencing.</title>
        <authorList>
            <person name="Chien J.-T."/>
            <person name="Pakala S.B."/>
            <person name="Geraldo J.A."/>
            <person name="Lapp S.A."/>
            <person name="Barnwell J.W."/>
            <person name="Kissinger J.C."/>
            <person name="Galinski M.R."/>
            <person name="Humphrey J.C."/>
        </authorList>
    </citation>
    <scope>NUCLEOTIDE SEQUENCE [LARGE SCALE GENOMIC DNA]</scope>
    <source>
        <strain evidence="5">Hackeri</strain>
    </source>
</reference>
<feature type="region of interest" description="Disordered" evidence="2">
    <location>
        <begin position="84"/>
        <end position="142"/>
    </location>
</feature>
<keyword evidence="1" id="KW-0694">RNA-binding</keyword>